<dbReference type="HOGENOM" id="CLU_2599333_0_0_4"/>
<gene>
    <name evidence="1" type="ordered locus">RBRH_01853</name>
</gene>
<sequence>MRAQQCARMPPERQTQRAIVVRNGLPLRERRKRRCRVVRASRTEQIPVRHRGECVPQRRAAIARKARQVCIMPDFSTFE</sequence>
<reference evidence="1 2" key="1">
    <citation type="journal article" date="2011" name="J. Bacteriol.">
        <title>Complete genome sequence of Burkholderia rhizoxinica, an endosymbiont of Rhizopus microsporus.</title>
        <authorList>
            <person name="Lackner G."/>
            <person name="Moebius N."/>
            <person name="Partida-Martinez L."/>
            <person name="Hertweck C."/>
        </authorList>
    </citation>
    <scope>NUCLEOTIDE SEQUENCE [LARGE SCALE GENOMIC DNA]</scope>
    <source>
        <strain evidence="2">DSM 19002 / CIP 109453 / HKI 454</strain>
        <plasmid evidence="1 2">pBRH01</plasmid>
    </source>
</reference>
<evidence type="ECO:0000313" key="1">
    <source>
        <dbReference type="EMBL" id="CBW76968.1"/>
    </source>
</evidence>
<dbReference type="AlphaFoldDB" id="E5AV44"/>
<geneLocation type="plasmid" evidence="1 2">
    <name>pBRH01</name>
</geneLocation>
<evidence type="ECO:0000313" key="2">
    <source>
        <dbReference type="Proteomes" id="UP000007437"/>
    </source>
</evidence>
<protein>
    <submittedName>
        <fullName evidence="1">Uncharacterized protein</fullName>
    </submittedName>
</protein>
<accession>E5AV44</accession>
<dbReference type="Proteomes" id="UP000007437">
    <property type="component" value="Plasmid pBRH01"/>
</dbReference>
<dbReference type="KEGG" id="brh:RBRH_01853"/>
<dbReference type="EMBL" id="FR687360">
    <property type="protein sequence ID" value="CBW76968.1"/>
    <property type="molecule type" value="Genomic_DNA"/>
</dbReference>
<name>E5AV44_MYCRK</name>
<keyword evidence="1" id="KW-0614">Plasmid</keyword>
<organism evidence="1 2">
    <name type="scientific">Mycetohabitans rhizoxinica (strain DSM 19002 / CIP 109453 / HKI 454)</name>
    <name type="common">Paraburkholderia rhizoxinica</name>
    <dbReference type="NCBI Taxonomy" id="882378"/>
    <lineage>
        <taxon>Bacteria</taxon>
        <taxon>Pseudomonadati</taxon>
        <taxon>Pseudomonadota</taxon>
        <taxon>Betaproteobacteria</taxon>
        <taxon>Burkholderiales</taxon>
        <taxon>Burkholderiaceae</taxon>
        <taxon>Mycetohabitans</taxon>
    </lineage>
</organism>
<proteinExistence type="predicted"/>